<dbReference type="PANTHER" id="PTHR47178">
    <property type="entry name" value="MONOOXYGENASE, FAD-BINDING"/>
    <property type="match status" value="1"/>
</dbReference>
<dbReference type="PRINTS" id="PR00420">
    <property type="entry name" value="RNGMNOXGNASE"/>
</dbReference>
<keyword evidence="5" id="KW-0274">FAD</keyword>
<evidence type="ECO:0000256" key="1">
    <source>
        <dbReference type="ARBA" id="ARBA00001974"/>
    </source>
</evidence>
<evidence type="ECO:0000256" key="2">
    <source>
        <dbReference type="ARBA" id="ARBA00005179"/>
    </source>
</evidence>
<reference evidence="10" key="1">
    <citation type="submission" date="2016-03" db="EMBL/GenBank/DDBJ databases">
        <authorList>
            <person name="Guldener U."/>
        </authorList>
    </citation>
    <scope>NUCLEOTIDE SEQUENCE [LARGE SCALE GENOMIC DNA]</scope>
</reference>
<evidence type="ECO:0000313" key="9">
    <source>
        <dbReference type="EMBL" id="CZT42720.1"/>
    </source>
</evidence>
<dbReference type="Gene3D" id="3.50.50.60">
    <property type="entry name" value="FAD/NAD(P)-binding domain"/>
    <property type="match status" value="1"/>
</dbReference>
<dbReference type="SUPFAM" id="SSF51905">
    <property type="entry name" value="FAD/NAD(P)-binding domain"/>
    <property type="match status" value="1"/>
</dbReference>
<organism evidence="9 10">
    <name type="scientific">Rhynchosporium secalis</name>
    <name type="common">Barley scald fungus</name>
    <dbReference type="NCBI Taxonomy" id="38038"/>
    <lineage>
        <taxon>Eukaryota</taxon>
        <taxon>Fungi</taxon>
        <taxon>Dikarya</taxon>
        <taxon>Ascomycota</taxon>
        <taxon>Pezizomycotina</taxon>
        <taxon>Leotiomycetes</taxon>
        <taxon>Helotiales</taxon>
        <taxon>Ploettnerulaceae</taxon>
        <taxon>Rhynchosporium</taxon>
    </lineage>
</organism>
<sequence length="400" mass="44250">MTPPIHIIGAGISGLTLARCFRNRGIQAVIFEKNPSPAKHNYGISLQPWAWRLLVKELGIEEGRLLGRVAVDGDGDGGSRGLKYLDSDSRSAFGEDGRGVVPLRTHRGRLEGLLREGLEGTVRWGHVLRDVEMGGDGNEIGNRMGGVLRFEDKPDIRSLLVVDTSGVHSSVRKSLLPATELNVLPYVVFRGTRRIERKVFEEVYEAAFERGTVLKTRVGEVLLQIWIDDVKEEGGRVDLSIVYSRPSKDTDPLHRPGRDLSQASDISEAFFEEISKLSLPGLGRPWKDAFAVEDVRKARTLHWLMRDVLVERRELDRLGREGVVFIGDSAHALPILGGEGANFAIRDAVELAGFVEESLKEGKKLDVAGFYGKMSGEWKEGVRAAEERLRDMHAGGKSSL</sequence>
<dbReference type="GO" id="GO:0071949">
    <property type="term" value="F:FAD binding"/>
    <property type="evidence" value="ECO:0007669"/>
    <property type="project" value="InterPro"/>
</dbReference>
<accession>A0A1E1M0S2</accession>
<dbReference type="AlphaFoldDB" id="A0A1E1M0S2"/>
<comment type="pathway">
    <text evidence="2">Secondary metabolite biosynthesis.</text>
</comment>
<keyword evidence="6" id="KW-0560">Oxidoreductase</keyword>
<keyword evidence="7" id="KW-0503">Monooxygenase</keyword>
<evidence type="ECO:0000256" key="4">
    <source>
        <dbReference type="ARBA" id="ARBA00022630"/>
    </source>
</evidence>
<evidence type="ECO:0000256" key="3">
    <source>
        <dbReference type="ARBA" id="ARBA00007992"/>
    </source>
</evidence>
<evidence type="ECO:0000256" key="5">
    <source>
        <dbReference type="ARBA" id="ARBA00022827"/>
    </source>
</evidence>
<dbReference type="Pfam" id="PF01494">
    <property type="entry name" value="FAD_binding_3"/>
    <property type="match status" value="1"/>
</dbReference>
<comment type="similarity">
    <text evidence="3">Belongs to the paxM FAD-dependent monooxygenase family.</text>
</comment>
<dbReference type="InterPro" id="IPR036188">
    <property type="entry name" value="FAD/NAD-bd_sf"/>
</dbReference>
<dbReference type="InterPro" id="IPR002938">
    <property type="entry name" value="FAD-bd"/>
</dbReference>
<evidence type="ECO:0000256" key="6">
    <source>
        <dbReference type="ARBA" id="ARBA00023002"/>
    </source>
</evidence>
<dbReference type="EMBL" id="FJVC01000102">
    <property type="protein sequence ID" value="CZT42720.1"/>
    <property type="molecule type" value="Genomic_DNA"/>
</dbReference>
<dbReference type="PANTHER" id="PTHR47178:SF4">
    <property type="entry name" value="FAD-DEPENDENT MONOOXYGENASE APTC"/>
    <property type="match status" value="1"/>
</dbReference>
<keyword evidence="10" id="KW-1185">Reference proteome</keyword>
<keyword evidence="4" id="KW-0285">Flavoprotein</keyword>
<dbReference type="Pfam" id="PF13450">
    <property type="entry name" value="NAD_binding_8"/>
    <property type="match status" value="1"/>
</dbReference>
<protein>
    <recommendedName>
        <fullName evidence="8">FAD-binding domain-containing protein</fullName>
    </recommendedName>
</protein>
<proteinExistence type="inferred from homology"/>
<dbReference type="Proteomes" id="UP000177625">
    <property type="component" value="Unassembled WGS sequence"/>
</dbReference>
<feature type="domain" description="FAD-binding" evidence="8">
    <location>
        <begin position="310"/>
        <end position="360"/>
    </location>
</feature>
<evidence type="ECO:0000259" key="8">
    <source>
        <dbReference type="Pfam" id="PF01494"/>
    </source>
</evidence>
<evidence type="ECO:0000256" key="7">
    <source>
        <dbReference type="ARBA" id="ARBA00023033"/>
    </source>
</evidence>
<comment type="cofactor">
    <cofactor evidence="1">
        <name>FAD</name>
        <dbReference type="ChEBI" id="CHEBI:57692"/>
    </cofactor>
</comment>
<gene>
    <name evidence="9" type="ORF">RSE6_02663</name>
</gene>
<dbReference type="GO" id="GO:0004497">
    <property type="term" value="F:monooxygenase activity"/>
    <property type="evidence" value="ECO:0007669"/>
    <property type="project" value="UniProtKB-KW"/>
</dbReference>
<name>A0A1E1M0S2_RHYSE</name>
<evidence type="ECO:0000313" key="10">
    <source>
        <dbReference type="Proteomes" id="UP000177625"/>
    </source>
</evidence>